<accession>A0A1M4XY99</accession>
<name>A0A1M4XY99_9HYPH</name>
<proteinExistence type="predicted"/>
<dbReference type="AlphaFoldDB" id="A0A1M4XY99"/>
<dbReference type="Proteomes" id="UP000184485">
    <property type="component" value="Unassembled WGS sequence"/>
</dbReference>
<protein>
    <submittedName>
        <fullName evidence="1">Uncharacterized protein</fullName>
    </submittedName>
</protein>
<keyword evidence="2" id="KW-1185">Reference proteome</keyword>
<organism evidence="1 2">
    <name type="scientific">Kaistia soli DSM 19436</name>
    <dbReference type="NCBI Taxonomy" id="1122133"/>
    <lineage>
        <taxon>Bacteria</taxon>
        <taxon>Pseudomonadati</taxon>
        <taxon>Pseudomonadota</taxon>
        <taxon>Alphaproteobacteria</taxon>
        <taxon>Hyphomicrobiales</taxon>
        <taxon>Kaistiaceae</taxon>
        <taxon>Kaistia</taxon>
    </lineage>
</organism>
<sequence>MIMIARALAEADATLLAAKRESGSNGSEAVPGLLRLLQRLGFMMTGTSR</sequence>
<reference evidence="1 2" key="1">
    <citation type="submission" date="2016-11" db="EMBL/GenBank/DDBJ databases">
        <authorList>
            <person name="Jaros S."/>
            <person name="Januszkiewicz K."/>
            <person name="Wedrychowicz H."/>
        </authorList>
    </citation>
    <scope>NUCLEOTIDE SEQUENCE [LARGE SCALE GENOMIC DNA]</scope>
    <source>
        <strain evidence="1 2">DSM 19436</strain>
    </source>
</reference>
<evidence type="ECO:0000313" key="2">
    <source>
        <dbReference type="Proteomes" id="UP000184485"/>
    </source>
</evidence>
<evidence type="ECO:0000313" key="1">
    <source>
        <dbReference type="EMBL" id="SHE98419.1"/>
    </source>
</evidence>
<dbReference type="EMBL" id="FQUP01000001">
    <property type="protein sequence ID" value="SHE98419.1"/>
    <property type="molecule type" value="Genomic_DNA"/>
</dbReference>
<gene>
    <name evidence="1" type="ORF">SAMN02745157_1373</name>
</gene>